<gene>
    <name evidence="2" type="ORF">G7082_02635</name>
</gene>
<accession>A0A6G8AR82</accession>
<name>A0A6G8AR82_9ENTE</name>
<dbReference type="GO" id="GO:0003677">
    <property type="term" value="F:DNA binding"/>
    <property type="evidence" value="ECO:0007669"/>
    <property type="project" value="InterPro"/>
</dbReference>
<evidence type="ECO:0000313" key="3">
    <source>
        <dbReference type="Proteomes" id="UP000501747"/>
    </source>
</evidence>
<protein>
    <submittedName>
        <fullName evidence="2">LytTR family transcriptional regulator</fullName>
    </submittedName>
</protein>
<dbReference type="Gene3D" id="2.40.50.1020">
    <property type="entry name" value="LytTr DNA-binding domain"/>
    <property type="match status" value="1"/>
</dbReference>
<dbReference type="Proteomes" id="UP000501747">
    <property type="component" value="Chromosome"/>
</dbReference>
<dbReference type="EMBL" id="CP049887">
    <property type="protein sequence ID" value="QIL47506.1"/>
    <property type="molecule type" value="Genomic_DNA"/>
</dbReference>
<reference evidence="2 3" key="1">
    <citation type="submission" date="2020-03" db="EMBL/GenBank/DDBJ databases">
        <title>Vagococcus sp. nov., isolated from beetles.</title>
        <authorList>
            <person name="Hyun D.-W."/>
            <person name="Bae J.-W."/>
        </authorList>
    </citation>
    <scope>NUCLEOTIDE SEQUENCE [LARGE SCALE GENOMIC DNA]</scope>
    <source>
        <strain evidence="2 3">HDW17B</strain>
    </source>
</reference>
<dbReference type="SMART" id="SM00850">
    <property type="entry name" value="LytTR"/>
    <property type="match status" value="1"/>
</dbReference>
<dbReference type="InterPro" id="IPR007492">
    <property type="entry name" value="LytTR_DNA-bd_dom"/>
</dbReference>
<proteinExistence type="predicted"/>
<dbReference type="RefSeq" id="WP_166033643.1">
    <property type="nucleotide sequence ID" value="NZ_CP049887.1"/>
</dbReference>
<organism evidence="2 3">
    <name type="scientific">Vagococcus hydrophili</name>
    <dbReference type="NCBI Taxonomy" id="2714947"/>
    <lineage>
        <taxon>Bacteria</taxon>
        <taxon>Bacillati</taxon>
        <taxon>Bacillota</taxon>
        <taxon>Bacilli</taxon>
        <taxon>Lactobacillales</taxon>
        <taxon>Enterococcaceae</taxon>
        <taxon>Vagococcus</taxon>
    </lineage>
</organism>
<evidence type="ECO:0000259" key="1">
    <source>
        <dbReference type="PROSITE" id="PS50930"/>
    </source>
</evidence>
<sequence length="150" mass="17530">MKLNITYSEEKNQEEIEIISHPSNQSFLNQLTKNFNQPQTLIVTQPSNNRQKIIAISDIEAITALGHLSKVTLTNQESYFYSKRIKELTFLNQHNLYQINQSTFINLMCVTSFQVEKHARLEILTHSQTSYIVSRHYVKQIKERLLCSNN</sequence>
<keyword evidence="3" id="KW-1185">Reference proteome</keyword>
<dbReference type="Pfam" id="PF04397">
    <property type="entry name" value="LytTR"/>
    <property type="match status" value="1"/>
</dbReference>
<feature type="domain" description="HTH LytTR-type" evidence="1">
    <location>
        <begin position="48"/>
        <end position="147"/>
    </location>
</feature>
<dbReference type="PROSITE" id="PS50930">
    <property type="entry name" value="HTH_LYTTR"/>
    <property type="match status" value="1"/>
</dbReference>
<dbReference type="KEGG" id="vhy:G7082_02635"/>
<evidence type="ECO:0000313" key="2">
    <source>
        <dbReference type="EMBL" id="QIL47506.1"/>
    </source>
</evidence>
<dbReference type="AlphaFoldDB" id="A0A6G8AR82"/>